<feature type="region of interest" description="Disordered" evidence="1">
    <location>
        <begin position="153"/>
        <end position="174"/>
    </location>
</feature>
<evidence type="ECO:0000256" key="1">
    <source>
        <dbReference type="SAM" id="MobiDB-lite"/>
    </source>
</evidence>
<organism evidence="2 3">
    <name type="scientific">Gilliamella intestini</name>
    <dbReference type="NCBI Taxonomy" id="1798183"/>
    <lineage>
        <taxon>Bacteria</taxon>
        <taxon>Pseudomonadati</taxon>
        <taxon>Pseudomonadota</taxon>
        <taxon>Gammaproteobacteria</taxon>
        <taxon>Orbales</taxon>
        <taxon>Orbaceae</taxon>
        <taxon>Gilliamella</taxon>
    </lineage>
</organism>
<dbReference type="STRING" id="1798183.GA0061080_102616"/>
<sequence length="214" mass="24284">MKLSHIVHTLRHFSPSFEGRVGGAAEFSAIKDTAFLKLPAAYVVPLDDRAEDNQSQTDYWQNVTEGFGVIVALKPLDERGQHEAYDIVENIKTELWRALLGYEPSPAHYPIQYDGGDLLDLDRGRIFYQFNFSAVREVGFDDTRQYFDLNAIDNPIPDPDWQTDPSNPDITEPPQYNPLNIGNFDTLSGTVNEQDSKVTVNFEHNNIYEGNNDN</sequence>
<accession>A0A1C4BWS4</accession>
<keyword evidence="3" id="KW-1185">Reference proteome</keyword>
<dbReference type="InterPro" id="IPR056912">
    <property type="entry name" value="Phage_JBD30_tail_term-like"/>
</dbReference>
<evidence type="ECO:0000313" key="2">
    <source>
        <dbReference type="EMBL" id="SCC11214.1"/>
    </source>
</evidence>
<dbReference type="EMBL" id="FMBA01000026">
    <property type="protein sequence ID" value="SCC11214.1"/>
    <property type="molecule type" value="Genomic_DNA"/>
</dbReference>
<dbReference type="Pfam" id="PF23840">
    <property type="entry name" value="Phage_tail_terminator"/>
    <property type="match status" value="1"/>
</dbReference>
<dbReference type="RefSeq" id="WP_209435772.1">
    <property type="nucleotide sequence ID" value="NZ_FMBA01000026.1"/>
</dbReference>
<evidence type="ECO:0000313" key="3">
    <source>
        <dbReference type="Proteomes" id="UP000199698"/>
    </source>
</evidence>
<dbReference type="Proteomes" id="UP000199698">
    <property type="component" value="Unassembled WGS sequence"/>
</dbReference>
<dbReference type="AlphaFoldDB" id="A0A1C4BWS4"/>
<gene>
    <name evidence="2" type="ORF">GA0061080_102616</name>
</gene>
<protein>
    <submittedName>
        <fullName evidence="2">Uncharacterized protein</fullName>
    </submittedName>
</protein>
<reference evidence="3" key="1">
    <citation type="submission" date="2016-08" db="EMBL/GenBank/DDBJ databases">
        <authorList>
            <person name="Varghese N."/>
            <person name="Submissions Spin"/>
        </authorList>
    </citation>
    <scope>NUCLEOTIDE SEQUENCE [LARGE SCALE GENOMIC DNA]</scope>
    <source>
        <strain evidence="3">R-53144</strain>
    </source>
</reference>
<name>A0A1C4BWS4_9GAMM</name>
<proteinExistence type="predicted"/>